<feature type="domain" description="TauD/TfdA-like" evidence="5">
    <location>
        <begin position="73"/>
        <end position="277"/>
    </location>
</feature>
<comment type="pathway">
    <text evidence="2">Amine and polyamine biosynthesis; carnitine biosynthesis.</text>
</comment>
<dbReference type="Proteomes" id="UP001178507">
    <property type="component" value="Unassembled WGS sequence"/>
</dbReference>
<evidence type="ECO:0000256" key="3">
    <source>
        <dbReference type="ARBA" id="ARBA00022873"/>
    </source>
</evidence>
<dbReference type="InterPro" id="IPR050411">
    <property type="entry name" value="AlphaKG_dependent_hydroxylases"/>
</dbReference>
<dbReference type="Gene3D" id="3.60.130.10">
    <property type="entry name" value="Clavaminate synthase-like"/>
    <property type="match status" value="1"/>
</dbReference>
<dbReference type="PANTHER" id="PTHR10696">
    <property type="entry name" value="GAMMA-BUTYROBETAINE HYDROXYLASE-RELATED"/>
    <property type="match status" value="1"/>
</dbReference>
<dbReference type="GO" id="GO:0005739">
    <property type="term" value="C:mitochondrion"/>
    <property type="evidence" value="ECO:0007669"/>
    <property type="project" value="TreeGrafter"/>
</dbReference>
<comment type="cofactor">
    <cofactor evidence="1">
        <name>L-ascorbate</name>
        <dbReference type="ChEBI" id="CHEBI:38290"/>
    </cofactor>
</comment>
<proteinExistence type="predicted"/>
<keyword evidence="3" id="KW-0124">Carnitine biosynthesis</keyword>
<dbReference type="InterPro" id="IPR042098">
    <property type="entry name" value="TauD-like_sf"/>
</dbReference>
<keyword evidence="4" id="KW-0560">Oxidoreductase</keyword>
<organism evidence="6 7">
    <name type="scientific">Effrenium voratum</name>
    <dbReference type="NCBI Taxonomy" id="2562239"/>
    <lineage>
        <taxon>Eukaryota</taxon>
        <taxon>Sar</taxon>
        <taxon>Alveolata</taxon>
        <taxon>Dinophyceae</taxon>
        <taxon>Suessiales</taxon>
        <taxon>Symbiodiniaceae</taxon>
        <taxon>Effrenium</taxon>
    </lineage>
</organism>
<name>A0AA36N5W8_9DINO</name>
<keyword evidence="7" id="KW-1185">Reference proteome</keyword>
<dbReference type="AlphaFoldDB" id="A0AA36N5W8"/>
<evidence type="ECO:0000313" key="7">
    <source>
        <dbReference type="Proteomes" id="UP001178507"/>
    </source>
</evidence>
<sequence>MSGVVDRRNSWEVADLKNEEQRLSVQWGDGAQSHYPWSWLAEHAAAGVATDKQLKLAVPKHLWDQSFQSTLPRMDYEALLTRSGKLQLCTYLERYGLAFVSGLGVAEGTVDKVGNYIGHVRVTNYGAIFDVKDDGAKATNLAFTNQRISAHTDNPYRDPFPGIQMLHCLSCAEEGGATLFTDGFSVAQRLKSLDSSAFHLLSSIEHPYEYRDPDAAVLLRASVPVIKLCNEEVERVTFNNRSAAPLQHEELQRYYEAWALFDRLANSMEFTVKAHLRSLES</sequence>
<evidence type="ECO:0000313" key="6">
    <source>
        <dbReference type="EMBL" id="CAJ1390652.1"/>
    </source>
</evidence>
<evidence type="ECO:0000259" key="5">
    <source>
        <dbReference type="Pfam" id="PF02668"/>
    </source>
</evidence>
<evidence type="ECO:0000256" key="1">
    <source>
        <dbReference type="ARBA" id="ARBA00001961"/>
    </source>
</evidence>
<dbReference type="Pfam" id="PF02668">
    <property type="entry name" value="TauD"/>
    <property type="match status" value="1"/>
</dbReference>
<dbReference type="InterPro" id="IPR003819">
    <property type="entry name" value="TauD/TfdA-like"/>
</dbReference>
<dbReference type="EMBL" id="CAUJNA010002113">
    <property type="protein sequence ID" value="CAJ1390652.1"/>
    <property type="molecule type" value="Genomic_DNA"/>
</dbReference>
<dbReference type="PANTHER" id="PTHR10696:SF51">
    <property type="entry name" value="TRIMETHYLLYSINE DIOXYGENASE, MITOCHONDRIAL"/>
    <property type="match status" value="1"/>
</dbReference>
<evidence type="ECO:0000256" key="4">
    <source>
        <dbReference type="ARBA" id="ARBA00023002"/>
    </source>
</evidence>
<dbReference type="GO" id="GO:0045329">
    <property type="term" value="P:carnitine biosynthetic process"/>
    <property type="evidence" value="ECO:0007669"/>
    <property type="project" value="UniProtKB-KW"/>
</dbReference>
<protein>
    <recommendedName>
        <fullName evidence="5">TauD/TfdA-like domain-containing protein</fullName>
    </recommendedName>
</protein>
<accession>A0AA36N5W8</accession>
<gene>
    <name evidence="6" type="ORF">EVOR1521_LOCUS16010</name>
</gene>
<reference evidence="6" key="1">
    <citation type="submission" date="2023-08" db="EMBL/GenBank/DDBJ databases">
        <authorList>
            <person name="Chen Y."/>
            <person name="Shah S."/>
            <person name="Dougan E. K."/>
            <person name="Thang M."/>
            <person name="Chan C."/>
        </authorList>
    </citation>
    <scope>NUCLEOTIDE SEQUENCE</scope>
</reference>
<dbReference type="SUPFAM" id="SSF51197">
    <property type="entry name" value="Clavaminate synthase-like"/>
    <property type="match status" value="1"/>
</dbReference>
<evidence type="ECO:0000256" key="2">
    <source>
        <dbReference type="ARBA" id="ARBA00005022"/>
    </source>
</evidence>
<comment type="caution">
    <text evidence="6">The sequence shown here is derived from an EMBL/GenBank/DDBJ whole genome shotgun (WGS) entry which is preliminary data.</text>
</comment>
<dbReference type="GO" id="GO:0016491">
    <property type="term" value="F:oxidoreductase activity"/>
    <property type="evidence" value="ECO:0007669"/>
    <property type="project" value="UniProtKB-KW"/>
</dbReference>